<proteinExistence type="predicted"/>
<dbReference type="GO" id="GO:0003779">
    <property type="term" value="F:actin binding"/>
    <property type="evidence" value="ECO:0007669"/>
    <property type="project" value="InterPro"/>
</dbReference>
<dbReference type="Pfam" id="PF01608">
    <property type="entry name" value="I_LWEQ"/>
    <property type="match status" value="1"/>
</dbReference>
<dbReference type="RefSeq" id="XP_001308077.1">
    <property type="nucleotide sequence ID" value="XM_001308076.1"/>
</dbReference>
<reference evidence="3" key="1">
    <citation type="submission" date="2006-10" db="EMBL/GenBank/DDBJ databases">
        <authorList>
            <person name="Amadeo P."/>
            <person name="Zhao Q."/>
            <person name="Wortman J."/>
            <person name="Fraser-Liggett C."/>
            <person name="Carlton J."/>
        </authorList>
    </citation>
    <scope>NUCLEOTIDE SEQUENCE</scope>
    <source>
        <strain evidence="3">G3</strain>
    </source>
</reference>
<dbReference type="InParanoid" id="A2FIX0"/>
<dbReference type="KEGG" id="tva:4752889"/>
<dbReference type="VEuPathDB" id="TrichDB:TVAGG3_0473460"/>
<evidence type="ECO:0000313" key="3">
    <source>
        <dbReference type="EMBL" id="EAX95147.1"/>
    </source>
</evidence>
<dbReference type="SUPFAM" id="SSF48371">
    <property type="entry name" value="ARM repeat"/>
    <property type="match status" value="1"/>
</dbReference>
<feature type="coiled-coil region" evidence="1">
    <location>
        <begin position="1150"/>
        <end position="1207"/>
    </location>
</feature>
<dbReference type="EMBL" id="DS113821">
    <property type="protein sequence ID" value="EAX95147.1"/>
    <property type="molecule type" value="Genomic_DNA"/>
</dbReference>
<feature type="domain" description="I/LWEQ" evidence="2">
    <location>
        <begin position="1515"/>
        <end position="1653"/>
    </location>
</feature>
<dbReference type="InterPro" id="IPR002558">
    <property type="entry name" value="ILWEQ_dom"/>
</dbReference>
<dbReference type="Proteomes" id="UP000001542">
    <property type="component" value="Unassembled WGS sequence"/>
</dbReference>
<gene>
    <name evidence="3" type="ORF">TVAG_268840</name>
</gene>
<dbReference type="VEuPathDB" id="TrichDB:TVAG_268840"/>
<keyword evidence="4" id="KW-1185">Reference proteome</keyword>
<evidence type="ECO:0000259" key="2">
    <source>
        <dbReference type="Pfam" id="PF01608"/>
    </source>
</evidence>
<evidence type="ECO:0000313" key="4">
    <source>
        <dbReference type="Proteomes" id="UP000001542"/>
    </source>
</evidence>
<accession>A2FIX0</accession>
<protein>
    <recommendedName>
        <fullName evidence="2">I/LWEQ domain-containing protein</fullName>
    </recommendedName>
</protein>
<dbReference type="InterPro" id="IPR016024">
    <property type="entry name" value="ARM-type_fold"/>
</dbReference>
<sequence>MLLTTGVRYQIQPLQEIVPEDKIKECLSNIGYHVIKINNIINAYKPILKTMNEQLPSISYGPIFSLSTDYKKITSLNEILKISGEELDKVVPPELQYSELFIEAFNHLGQFNQYIPMLTSNQASSMASYVPALQQSLSLVVETLDKVLALAPKCFELNKEKENEINFEDKEFAHYCVCCNKLAELLVIDLSFLSAYDAVNSLSQITNFKSWVDLLTNVSNQLRTAASTNIEAVFPNLKTITTTIPSLFAIYSFAQSSVKDTLLTTAFAKHIIQYMNLIFSKVGKPVAELVSKEISKLTDACFSNAPIKQTKEIVNSLLTVFSEIASTDYVYNSTEANTMIQSVKAILTISQDQQEITDCAFSLARCISTSLYSQANSNIIDKALQEAIGKLLNAQLSLVKGYSTNVTATYTKKIDCYSENSLSQVNYHTSTIDNLNQIDPNSETFITDVQKLFSATNYLPYSLNDIIKQAEPQDAAVFQTLSSEIKKSAKQVSSLYDHLVSMLSISTQMVAEMGVKAIQVSNGQIQVDETFKSELDKYESTMANTPTYLSTNQNTSEYINLVHKLKEFLDKEEDGIGGLTKSLMNAYFDEIGDTFEKLKKVNNFGETDDFVSNVGSLSFSCLPTIQEAQQHYDDSFAYKFSHFYSAITRLSGSLENAPESMQDLKQFPQAINASLNTILPLITNQDASNRSLLSNYVSNLSQMMTKFQSAIDSLPQPFLQVDIPAELRQFRKLESAIASLPTSALRITATNLMDLFKDAKSEDALKFLTKWFEMACNNEIDCGTIYDAEKNIAKLINMRSLDEAYNNEVIEALMRASVASTRSMGDMSGEELEFMEKLNNDLINKIKEYIDTKSEKALNEIDLILDQMSNYKRFISGTPEEKEEMLETILSTMAEKLSELRDGKASPLEVAKALKNLLTYGFFNDKEMLEKFQELIDKTIEKLLNGEVDVQDLVDEVIRQIKKMRPDRYEDVMKIEDQDELCDEIYNRAEMFREYSNIVVRAARQNDVPPDVVSHAIMKMSTIASESATVALRSMEKNGLEKTNQIQGFASNANDVFSAFSKFEELARNLQNDNSPETVLEVRRLARTMAKKIDTFINNVERPLPPVPATGLDEKKNDFFHQLSKIEVQASRVVSRINSCPLSEMLDPEREGLINALTEARDELKQSADDLYENSVEPQKSWFKTIYEEYESKINSAIEHLKDNEKQTKKDINESTAIVPKLIEAAHSLVDHIIIYPDPDSASKIPDEFNLPPMPTEAPSPHESFKQLCDSLEELQKKMDNFSDIYNSQNNSELVELTLKLREEAEKFATSMGTMTFSTTDPRCQVEEQTIMHEFASAFTSLQNSVKAKLLLDPTAQSQITESIAAVNQASQNFKVSADKAVKSAEITAQKEEEVEIEPSDAVTAELQATALAIEEMSAKLSEFGSQFGQVDDLIIDASLLQDEEDEDENESAIKTEIDSNNQQDIAELLDLDSFIKFIIAQARAILKNAGDMLKRAMQITANLIVSFGHIDNERMMINSAQDLTEAAGLIMTAAEMLIKGTAGEDPEFKVIAAARIVKGSVAQLVAQVLVKGGDPEGIMNMHVKTVRFCSNQIVRRSELRVAARVSESEKGKVKKGGNKVVQKLNAQQVVNDSRTKLQESEQTLYKYRKANSRK</sequence>
<reference evidence="3" key="2">
    <citation type="journal article" date="2007" name="Science">
        <title>Draft genome sequence of the sexually transmitted pathogen Trichomonas vaginalis.</title>
        <authorList>
            <person name="Carlton J.M."/>
            <person name="Hirt R.P."/>
            <person name="Silva J.C."/>
            <person name="Delcher A.L."/>
            <person name="Schatz M."/>
            <person name="Zhao Q."/>
            <person name="Wortman J.R."/>
            <person name="Bidwell S.L."/>
            <person name="Alsmark U.C.M."/>
            <person name="Besteiro S."/>
            <person name="Sicheritz-Ponten T."/>
            <person name="Noel C.J."/>
            <person name="Dacks J.B."/>
            <person name="Foster P.G."/>
            <person name="Simillion C."/>
            <person name="Van de Peer Y."/>
            <person name="Miranda-Saavedra D."/>
            <person name="Barton G.J."/>
            <person name="Westrop G.D."/>
            <person name="Mueller S."/>
            <person name="Dessi D."/>
            <person name="Fiori P.L."/>
            <person name="Ren Q."/>
            <person name="Paulsen I."/>
            <person name="Zhang H."/>
            <person name="Bastida-Corcuera F.D."/>
            <person name="Simoes-Barbosa A."/>
            <person name="Brown M.T."/>
            <person name="Hayes R.D."/>
            <person name="Mukherjee M."/>
            <person name="Okumura C.Y."/>
            <person name="Schneider R."/>
            <person name="Smith A.J."/>
            <person name="Vanacova S."/>
            <person name="Villalvazo M."/>
            <person name="Haas B.J."/>
            <person name="Pertea M."/>
            <person name="Feldblyum T.V."/>
            <person name="Utterback T.R."/>
            <person name="Shu C.L."/>
            <person name="Osoegawa K."/>
            <person name="de Jong P.J."/>
            <person name="Hrdy I."/>
            <person name="Horvathova L."/>
            <person name="Zubacova Z."/>
            <person name="Dolezal P."/>
            <person name="Malik S.B."/>
            <person name="Logsdon J.M. Jr."/>
            <person name="Henze K."/>
            <person name="Gupta A."/>
            <person name="Wang C.C."/>
            <person name="Dunne R.L."/>
            <person name="Upcroft J.A."/>
            <person name="Upcroft P."/>
            <person name="White O."/>
            <person name="Salzberg S.L."/>
            <person name="Tang P."/>
            <person name="Chiu C.-H."/>
            <person name="Lee Y.-S."/>
            <person name="Embley T.M."/>
            <person name="Coombs G.H."/>
            <person name="Mottram J.C."/>
            <person name="Tachezy J."/>
            <person name="Fraser-Liggett C.M."/>
            <person name="Johnson P.J."/>
        </authorList>
    </citation>
    <scope>NUCLEOTIDE SEQUENCE [LARGE SCALE GENOMIC DNA]</scope>
    <source>
        <strain evidence="3">G3</strain>
    </source>
</reference>
<evidence type="ECO:0000256" key="1">
    <source>
        <dbReference type="SAM" id="Coils"/>
    </source>
</evidence>
<name>A2FIX0_TRIV3</name>
<keyword evidence="1" id="KW-0175">Coiled coil</keyword>
<organism evidence="3 4">
    <name type="scientific">Trichomonas vaginalis (strain ATCC PRA-98 / G3)</name>
    <dbReference type="NCBI Taxonomy" id="412133"/>
    <lineage>
        <taxon>Eukaryota</taxon>
        <taxon>Metamonada</taxon>
        <taxon>Parabasalia</taxon>
        <taxon>Trichomonadida</taxon>
        <taxon>Trichomonadidae</taxon>
        <taxon>Trichomonas</taxon>
    </lineage>
</organism>